<dbReference type="NCBIfam" id="NF005453">
    <property type="entry name" value="PRK07046.1"/>
    <property type="match status" value="1"/>
</dbReference>
<dbReference type="InterPro" id="IPR005814">
    <property type="entry name" value="Aminotrans_3"/>
</dbReference>
<protein>
    <submittedName>
        <fullName evidence="4">Transaminase</fullName>
    </submittedName>
</protein>
<dbReference type="PANTHER" id="PTHR43713:SF3">
    <property type="entry name" value="GLUTAMATE-1-SEMIALDEHYDE 2,1-AMINOMUTASE 1, CHLOROPLASTIC-RELATED"/>
    <property type="match status" value="1"/>
</dbReference>
<evidence type="ECO:0000256" key="3">
    <source>
        <dbReference type="RuleBase" id="RU003560"/>
    </source>
</evidence>
<gene>
    <name evidence="4" type="ORF">ACFPGP_07670</name>
</gene>
<proteinExistence type="inferred from homology"/>
<evidence type="ECO:0000313" key="4">
    <source>
        <dbReference type="EMBL" id="MFC5176546.1"/>
    </source>
</evidence>
<reference evidence="5" key="1">
    <citation type="journal article" date="2019" name="Int. J. Syst. Evol. Microbiol.">
        <title>The Global Catalogue of Microorganisms (GCM) 10K type strain sequencing project: providing services to taxonomists for standard genome sequencing and annotation.</title>
        <authorList>
            <consortium name="The Broad Institute Genomics Platform"/>
            <consortium name="The Broad Institute Genome Sequencing Center for Infectious Disease"/>
            <person name="Wu L."/>
            <person name="Ma J."/>
        </authorList>
    </citation>
    <scope>NUCLEOTIDE SEQUENCE [LARGE SCALE GENOMIC DNA]</scope>
    <source>
        <strain evidence="5">DFY41</strain>
    </source>
</reference>
<dbReference type="InterPro" id="IPR015424">
    <property type="entry name" value="PyrdxlP-dep_Trfase"/>
</dbReference>
<comment type="cofactor">
    <cofactor evidence="1">
        <name>pyridoxal 5'-phosphate</name>
        <dbReference type="ChEBI" id="CHEBI:597326"/>
    </cofactor>
</comment>
<comment type="similarity">
    <text evidence="3">Belongs to the class-III pyridoxal-phosphate-dependent aminotransferase family.</text>
</comment>
<sequence>MQTRTGVRSERVAAMQARELARFAAGHARSASLRERAKASMPRGVPMSWMESLYEYPPVFAETGAGSRFRDVDGHEYLDMYLGDMSGFCGHAPVPVVEAVGRRMAEGNHFLLPGEDAIVVAEHLAERYRLPQWQFTLSATQANTEVIRIARQLTGREVVLMFDGKYHGHGDPTLVVLEGDRTVPELQGLPGSVTGQARLVQFNDVAGLEAALAPRDVALVLTEPVMTNVGIIEPAPGFHAALRELTRAAGTFLALDETHSLVGAYGGMAGEFGLATDFLTVGKAIAAGVPLGAYGMTEEVAARSLPAGGHQLAMGDAFAEIATGGTLFANALAMAAGRAALTEVLTPQAFDRARELGTRMADGVREAVAASSLPWNVAQMGTHAYYGFAPVPARNGAEARVNDDPDLRALMRLWMVNRGVWESGWWLGPTVSVAHDEADVDEYVAKFGELLDELTHPQRENTTP</sequence>
<dbReference type="InterPro" id="IPR015421">
    <property type="entry name" value="PyrdxlP-dep_Trfase_major"/>
</dbReference>
<dbReference type="Gene3D" id="3.90.1150.10">
    <property type="entry name" value="Aspartate Aminotransferase, domain 1"/>
    <property type="match status" value="1"/>
</dbReference>
<accession>A0ABW0BIG3</accession>
<dbReference type="Pfam" id="PF00202">
    <property type="entry name" value="Aminotran_3"/>
    <property type="match status" value="1"/>
</dbReference>
<name>A0ABW0BIG3_9ACTN</name>
<evidence type="ECO:0000256" key="2">
    <source>
        <dbReference type="ARBA" id="ARBA00022898"/>
    </source>
</evidence>
<dbReference type="SUPFAM" id="SSF53383">
    <property type="entry name" value="PLP-dependent transferases"/>
    <property type="match status" value="1"/>
</dbReference>
<dbReference type="EMBL" id="JBHSKD010000007">
    <property type="protein sequence ID" value="MFC5176546.1"/>
    <property type="molecule type" value="Genomic_DNA"/>
</dbReference>
<dbReference type="RefSeq" id="WP_378588946.1">
    <property type="nucleotide sequence ID" value="NZ_JBHSKD010000007.1"/>
</dbReference>
<dbReference type="Gene3D" id="3.40.640.10">
    <property type="entry name" value="Type I PLP-dependent aspartate aminotransferase-like (Major domain)"/>
    <property type="match status" value="1"/>
</dbReference>
<keyword evidence="5" id="KW-1185">Reference proteome</keyword>
<comment type="caution">
    <text evidence="4">The sequence shown here is derived from an EMBL/GenBank/DDBJ whole genome shotgun (WGS) entry which is preliminary data.</text>
</comment>
<dbReference type="InterPro" id="IPR015422">
    <property type="entry name" value="PyrdxlP-dep_Trfase_small"/>
</dbReference>
<evidence type="ECO:0000313" key="5">
    <source>
        <dbReference type="Proteomes" id="UP001596087"/>
    </source>
</evidence>
<dbReference type="PANTHER" id="PTHR43713">
    <property type="entry name" value="GLUTAMATE-1-SEMIALDEHYDE 2,1-AMINOMUTASE"/>
    <property type="match status" value="1"/>
</dbReference>
<keyword evidence="2 3" id="KW-0663">Pyridoxal phosphate</keyword>
<evidence type="ECO:0000256" key="1">
    <source>
        <dbReference type="ARBA" id="ARBA00001933"/>
    </source>
</evidence>
<dbReference type="Proteomes" id="UP001596087">
    <property type="component" value="Unassembled WGS sequence"/>
</dbReference>
<organism evidence="4 5">
    <name type="scientific">Nocardioides taihuensis</name>
    <dbReference type="NCBI Taxonomy" id="1835606"/>
    <lineage>
        <taxon>Bacteria</taxon>
        <taxon>Bacillati</taxon>
        <taxon>Actinomycetota</taxon>
        <taxon>Actinomycetes</taxon>
        <taxon>Propionibacteriales</taxon>
        <taxon>Nocardioidaceae</taxon>
        <taxon>Nocardioides</taxon>
    </lineage>
</organism>